<name>A0ABT7UP13_9FIRM</name>
<evidence type="ECO:0000256" key="1">
    <source>
        <dbReference type="ARBA" id="ARBA00006849"/>
    </source>
</evidence>
<dbReference type="InterPro" id="IPR036884">
    <property type="entry name" value="2Fe-2S-bd_dom_sf"/>
</dbReference>
<keyword evidence="7" id="KW-1185">Reference proteome</keyword>
<dbReference type="InterPro" id="IPR036010">
    <property type="entry name" value="2Fe-2S_ferredoxin-like_sf"/>
</dbReference>
<dbReference type="InterPro" id="IPR001041">
    <property type="entry name" value="2Fe-2S_ferredoxin-type"/>
</dbReference>
<dbReference type="PROSITE" id="PS51085">
    <property type="entry name" value="2FE2S_FER_2"/>
    <property type="match status" value="1"/>
</dbReference>
<dbReference type="InterPro" id="IPR016208">
    <property type="entry name" value="Ald_Oxase/xanthine_DH-like"/>
</dbReference>
<dbReference type="Gene3D" id="3.90.1170.50">
    <property type="entry name" value="Aldehyde oxidase/xanthine dehydrogenase, a/b hammerhead"/>
    <property type="match status" value="1"/>
</dbReference>
<keyword evidence="3" id="KW-0560">Oxidoreductase</keyword>
<keyword evidence="2" id="KW-0479">Metal-binding</keyword>
<dbReference type="InterPro" id="IPR046867">
    <property type="entry name" value="AldOxase/xan_DH_MoCoBD2"/>
</dbReference>
<feature type="domain" description="2Fe-2S ferredoxin-type" evidence="5">
    <location>
        <begin position="2"/>
        <end position="77"/>
    </location>
</feature>
<dbReference type="InterPro" id="IPR002888">
    <property type="entry name" value="2Fe-2S-bd"/>
</dbReference>
<evidence type="ECO:0000256" key="2">
    <source>
        <dbReference type="ARBA" id="ARBA00022723"/>
    </source>
</evidence>
<dbReference type="CDD" id="cd00207">
    <property type="entry name" value="fer2"/>
    <property type="match status" value="1"/>
</dbReference>
<sequence length="908" mass="97839">MTQVRFELNGSPVTARDEGQSLLQYLRGTACLNGAKNGCGTGQCGACTVLLDGRPVRSCVTPLARVEGKAVLTIEGLKGPDGGLHPIQKAFLDVGAVQCGFCTPGMVLATKALLDRVPDPTEEQICQALAANYCRCTGYVKIIEAVRLAAARLRGEEPGADWARTKEHTTLIWAEGEKQPAPGRVLGHALWDVDGPAKADGSLQYCNDMTRPDMLFGAFVWAPAPAGRLRALELDHARTMPGVYDILTGERVPGDNHLGTFEREQPVFCTERFAFLGDMLALVLADTEDHARAAAKAVQVEWDQVPGVYTIRQGLEEGAILAQNGRTVGDLDQARTRSAASVGANYRLERVEHGCLEPECALACYEQGLLTVYATTQSPFEIRRMLAAILALPEEQVRVVGTQLGGAFGSKCDAHVEAAAAVACAVTGRPVKVALDRRESLLLSTKRHAFETSYRVDVDSEGHILGLDAQLCSDAGPYDNLSTGVLMQACIFAGGPYQIPNLRVEGKAVRTNNVLGGAFRGFGINQGAICIETMLDEAARKLGMDPFEIRRRNALRPGASTVGGEVLRHSVGLLETIDACERLTKQALEEYRPRYPQGSKVLGVGVASGFKNVGVGKGVPDDGGCILTICEDGRLRMQVSGIDMGQGFRTAMLQLCAEATGFDPDQIDVFCGDTSATLPHGQAVSERQTLNSGRAVVEAAARLKEVCEKDPRQPGQRRSAQYRFVAPPTYKLEDERARREEGENYRNYPAYAYTTQAALVEVDKATGQVRVLKVIAAHDVGRAINPHIIEGQIQGSCSMGIGYALQEQFPSEKGVPLKLRYDQLGLPRAGETPDYEIALVEDPEPLGPFGAKGISEVATVPMTPAVLNAIYDAVGVRIRTLPATPQRILEALAQQEKTEEAVCNERLF</sequence>
<dbReference type="Pfam" id="PF02738">
    <property type="entry name" value="MoCoBD_1"/>
    <property type="match status" value="1"/>
</dbReference>
<comment type="caution">
    <text evidence="6">The sequence shown here is derived from an EMBL/GenBank/DDBJ whole genome shotgun (WGS) entry which is preliminary data.</text>
</comment>
<evidence type="ECO:0000313" key="7">
    <source>
        <dbReference type="Proteomes" id="UP001529380"/>
    </source>
</evidence>
<dbReference type="PANTHER" id="PTHR11908:SF157">
    <property type="entry name" value="XANTHINE DEHYDROGENASE SUBUNIT D-RELATED"/>
    <property type="match status" value="1"/>
</dbReference>
<dbReference type="Pfam" id="PF01799">
    <property type="entry name" value="Fer2_2"/>
    <property type="match status" value="1"/>
</dbReference>
<dbReference type="SMART" id="SM01008">
    <property type="entry name" value="Ald_Xan_dh_C"/>
    <property type="match status" value="1"/>
</dbReference>
<dbReference type="Pfam" id="PF20256">
    <property type="entry name" value="MoCoBD_2"/>
    <property type="match status" value="1"/>
</dbReference>
<dbReference type="Pfam" id="PF00111">
    <property type="entry name" value="Fer2"/>
    <property type="match status" value="1"/>
</dbReference>
<dbReference type="InterPro" id="IPR008274">
    <property type="entry name" value="AldOxase/xan_DH_MoCoBD1"/>
</dbReference>
<dbReference type="InterPro" id="IPR037165">
    <property type="entry name" value="AldOxase/xan_DH_Mopterin-bd_sf"/>
</dbReference>
<dbReference type="SUPFAM" id="SSF54292">
    <property type="entry name" value="2Fe-2S ferredoxin-like"/>
    <property type="match status" value="1"/>
</dbReference>
<comment type="similarity">
    <text evidence="1">Belongs to the xanthine dehydrogenase family.</text>
</comment>
<dbReference type="SUPFAM" id="SSF54665">
    <property type="entry name" value="CO dehydrogenase molybdoprotein N-domain-like"/>
    <property type="match status" value="1"/>
</dbReference>
<dbReference type="Gene3D" id="3.30.365.10">
    <property type="entry name" value="Aldehyde oxidase/xanthine dehydrogenase, molybdopterin binding domain"/>
    <property type="match status" value="4"/>
</dbReference>
<protein>
    <submittedName>
        <fullName evidence="6">Molybdopterin-dependent oxidoreductase</fullName>
    </submittedName>
</protein>
<dbReference type="EMBL" id="JAUDCL010000002">
    <property type="protein sequence ID" value="MDM8200078.1"/>
    <property type="molecule type" value="Genomic_DNA"/>
</dbReference>
<evidence type="ECO:0000313" key="6">
    <source>
        <dbReference type="EMBL" id="MDM8200078.1"/>
    </source>
</evidence>
<reference evidence="6 7" key="1">
    <citation type="submission" date="2023-06" db="EMBL/GenBank/DDBJ databases">
        <title>Identification and characterization of horizontal gene transfer across gut microbiota members of farm animals based on homology search.</title>
        <authorList>
            <person name="Schwarzerova J."/>
            <person name="Nykrynova M."/>
            <person name="Jureckova K."/>
            <person name="Cejkova D."/>
            <person name="Rychlik I."/>
        </authorList>
    </citation>
    <scope>NUCLEOTIDE SEQUENCE [LARGE SCALE GENOMIC DNA]</scope>
    <source>
        <strain evidence="6 7">ET340</strain>
    </source>
</reference>
<evidence type="ECO:0000256" key="4">
    <source>
        <dbReference type="ARBA" id="ARBA00023004"/>
    </source>
</evidence>
<organism evidence="6 7">
    <name type="scientific">Allofournierella massiliensis</name>
    <dbReference type="NCBI Taxonomy" id="1650663"/>
    <lineage>
        <taxon>Bacteria</taxon>
        <taxon>Bacillati</taxon>
        <taxon>Bacillota</taxon>
        <taxon>Clostridia</taxon>
        <taxon>Eubacteriales</taxon>
        <taxon>Oscillospiraceae</taxon>
        <taxon>Allofournierella</taxon>
    </lineage>
</organism>
<dbReference type="InterPro" id="IPR000674">
    <property type="entry name" value="Ald_Oxase/Xan_DH_a/b"/>
</dbReference>
<dbReference type="PROSITE" id="PS00197">
    <property type="entry name" value="2FE2S_FER_1"/>
    <property type="match status" value="1"/>
</dbReference>
<dbReference type="InterPro" id="IPR006058">
    <property type="entry name" value="2Fe2S_fd_BS"/>
</dbReference>
<accession>A0ABT7UP13</accession>
<dbReference type="InterPro" id="IPR012675">
    <property type="entry name" value="Beta-grasp_dom_sf"/>
</dbReference>
<dbReference type="InterPro" id="IPR036856">
    <property type="entry name" value="Ald_Oxase/Xan_DH_a/b_sf"/>
</dbReference>
<dbReference type="Pfam" id="PF01315">
    <property type="entry name" value="Ald_Xan_dh_C"/>
    <property type="match status" value="1"/>
</dbReference>
<proteinExistence type="inferred from homology"/>
<evidence type="ECO:0000259" key="5">
    <source>
        <dbReference type="PROSITE" id="PS51085"/>
    </source>
</evidence>
<dbReference type="Gene3D" id="3.10.20.30">
    <property type="match status" value="1"/>
</dbReference>
<dbReference type="Proteomes" id="UP001529380">
    <property type="component" value="Unassembled WGS sequence"/>
</dbReference>
<dbReference type="SUPFAM" id="SSF47741">
    <property type="entry name" value="CO dehydrogenase ISP C-domain like"/>
    <property type="match status" value="1"/>
</dbReference>
<keyword evidence="4" id="KW-0408">Iron</keyword>
<evidence type="ECO:0000256" key="3">
    <source>
        <dbReference type="ARBA" id="ARBA00023002"/>
    </source>
</evidence>
<dbReference type="PANTHER" id="PTHR11908">
    <property type="entry name" value="XANTHINE DEHYDROGENASE"/>
    <property type="match status" value="1"/>
</dbReference>
<dbReference type="RefSeq" id="WP_289598891.1">
    <property type="nucleotide sequence ID" value="NZ_JAUDCL010000002.1"/>
</dbReference>
<dbReference type="SUPFAM" id="SSF56003">
    <property type="entry name" value="Molybdenum cofactor-binding domain"/>
    <property type="match status" value="1"/>
</dbReference>
<dbReference type="Gene3D" id="1.10.150.120">
    <property type="entry name" value="[2Fe-2S]-binding domain"/>
    <property type="match status" value="1"/>
</dbReference>
<gene>
    <name evidence="6" type="ORF">QUW08_02015</name>
</gene>